<accession>A0A1G4IYU4</accession>
<dbReference type="GO" id="GO:0006465">
    <property type="term" value="P:signal peptide processing"/>
    <property type="evidence" value="ECO:0007669"/>
    <property type="project" value="InterPro"/>
</dbReference>
<evidence type="ECO:0000256" key="2">
    <source>
        <dbReference type="ARBA" id="ARBA00005245"/>
    </source>
</evidence>
<evidence type="ECO:0000256" key="3">
    <source>
        <dbReference type="ARBA" id="ARBA00022692"/>
    </source>
</evidence>
<dbReference type="AlphaFoldDB" id="A0A1G4IYU4"/>
<keyword evidence="3 7" id="KW-0812">Transmembrane</keyword>
<dbReference type="OrthoDB" id="263893at2759"/>
<keyword evidence="9" id="KW-1185">Reference proteome</keyword>
<gene>
    <name evidence="8" type="ORF">LAME_0C01046G</name>
</gene>
<dbReference type="InterPro" id="IPR009542">
    <property type="entry name" value="Spc1/SPCS1"/>
</dbReference>
<evidence type="ECO:0000256" key="1">
    <source>
        <dbReference type="ARBA" id="ARBA00004477"/>
    </source>
</evidence>
<name>A0A1G4IYU4_9SACH</name>
<keyword evidence="4" id="KW-0256">Endoplasmic reticulum</keyword>
<dbReference type="EMBL" id="LT598479">
    <property type="protein sequence ID" value="SCU82423.1"/>
    <property type="molecule type" value="Genomic_DNA"/>
</dbReference>
<comment type="subcellular location">
    <subcellularLocation>
        <location evidence="1">Endoplasmic reticulum membrane</location>
        <topology evidence="1">Multi-pass membrane protein</topology>
    </subcellularLocation>
</comment>
<protein>
    <submittedName>
        <fullName evidence="8">LAME_0C01046g1_1</fullName>
    </submittedName>
</protein>
<dbReference type="Proteomes" id="UP000191144">
    <property type="component" value="Chromosome C"/>
</dbReference>
<feature type="transmembrane region" description="Helical" evidence="7">
    <location>
        <begin position="52"/>
        <end position="74"/>
    </location>
</feature>
<evidence type="ECO:0000313" key="9">
    <source>
        <dbReference type="Proteomes" id="UP000191144"/>
    </source>
</evidence>
<comment type="similarity">
    <text evidence="2">Belongs to the SPCS1 family.</text>
</comment>
<evidence type="ECO:0000256" key="4">
    <source>
        <dbReference type="ARBA" id="ARBA00022824"/>
    </source>
</evidence>
<evidence type="ECO:0000313" key="8">
    <source>
        <dbReference type="EMBL" id="SCU82423.1"/>
    </source>
</evidence>
<evidence type="ECO:0000256" key="7">
    <source>
        <dbReference type="SAM" id="Phobius"/>
    </source>
</evidence>
<organism evidence="8 9">
    <name type="scientific">Lachancea meyersii CBS 8951</name>
    <dbReference type="NCBI Taxonomy" id="1266667"/>
    <lineage>
        <taxon>Eukaryota</taxon>
        <taxon>Fungi</taxon>
        <taxon>Dikarya</taxon>
        <taxon>Ascomycota</taxon>
        <taxon>Saccharomycotina</taxon>
        <taxon>Saccharomycetes</taxon>
        <taxon>Saccharomycetales</taxon>
        <taxon>Saccharomycetaceae</taxon>
        <taxon>Lachancea</taxon>
    </lineage>
</organism>
<keyword evidence="5 7" id="KW-1133">Transmembrane helix</keyword>
<evidence type="ECO:0000256" key="6">
    <source>
        <dbReference type="ARBA" id="ARBA00023136"/>
    </source>
</evidence>
<proteinExistence type="inferred from homology"/>
<sequence>MSQVLQEIQKKLVFPIDFVSQRQTDRLVHRTLLFGTIVASLIGFFTQSLFNLMLSFGATIALCMVAVLPSYPAYNKKRPEWVKPKIRI</sequence>
<feature type="transmembrane region" description="Helical" evidence="7">
    <location>
        <begin position="27"/>
        <end position="46"/>
    </location>
</feature>
<dbReference type="GO" id="GO:0005787">
    <property type="term" value="C:signal peptidase complex"/>
    <property type="evidence" value="ECO:0007669"/>
    <property type="project" value="InterPro"/>
</dbReference>
<reference evidence="9" key="1">
    <citation type="submission" date="2016-03" db="EMBL/GenBank/DDBJ databases">
        <authorList>
            <person name="Devillers Hugo."/>
        </authorList>
    </citation>
    <scope>NUCLEOTIDE SEQUENCE [LARGE SCALE GENOMIC DNA]</scope>
</reference>
<evidence type="ECO:0000256" key="5">
    <source>
        <dbReference type="ARBA" id="ARBA00022989"/>
    </source>
</evidence>
<dbReference type="Pfam" id="PF06645">
    <property type="entry name" value="SPC12"/>
    <property type="match status" value="1"/>
</dbReference>
<keyword evidence="6 7" id="KW-0472">Membrane</keyword>